<gene>
    <name evidence="6" type="ORF">EV356DRAFT_455759</name>
</gene>
<dbReference type="InterPro" id="IPR036864">
    <property type="entry name" value="Zn2-C6_fun-type_DNA-bd_sf"/>
</dbReference>
<dbReference type="OrthoDB" id="3862662at2759"/>
<dbReference type="InterPro" id="IPR007219">
    <property type="entry name" value="XnlR_reg_dom"/>
</dbReference>
<dbReference type="EMBL" id="ML991862">
    <property type="protein sequence ID" value="KAF2229471.1"/>
    <property type="molecule type" value="Genomic_DNA"/>
</dbReference>
<dbReference type="Proteomes" id="UP000800092">
    <property type="component" value="Unassembled WGS sequence"/>
</dbReference>
<evidence type="ECO:0000313" key="7">
    <source>
        <dbReference type="Proteomes" id="UP000800092"/>
    </source>
</evidence>
<name>A0A6A6GV19_VIRVR</name>
<dbReference type="GO" id="GO:0008270">
    <property type="term" value="F:zinc ion binding"/>
    <property type="evidence" value="ECO:0007669"/>
    <property type="project" value="InterPro"/>
</dbReference>
<dbReference type="GO" id="GO:0000981">
    <property type="term" value="F:DNA-binding transcription factor activity, RNA polymerase II-specific"/>
    <property type="evidence" value="ECO:0007669"/>
    <property type="project" value="InterPro"/>
</dbReference>
<dbReference type="PANTHER" id="PTHR47424">
    <property type="entry name" value="REGULATORY PROTEIN GAL4"/>
    <property type="match status" value="1"/>
</dbReference>
<keyword evidence="7" id="KW-1185">Reference proteome</keyword>
<dbReference type="GO" id="GO:0000978">
    <property type="term" value="F:RNA polymerase II cis-regulatory region sequence-specific DNA binding"/>
    <property type="evidence" value="ECO:0007669"/>
    <property type="project" value="TreeGrafter"/>
</dbReference>
<dbReference type="PROSITE" id="PS50048">
    <property type="entry name" value="ZN2_CY6_FUNGAL_2"/>
    <property type="match status" value="1"/>
</dbReference>
<evidence type="ECO:0000256" key="3">
    <source>
        <dbReference type="ARBA" id="ARBA00023163"/>
    </source>
</evidence>
<organism evidence="6 7">
    <name type="scientific">Viridothelium virens</name>
    <name type="common">Speckled blister lichen</name>
    <name type="synonym">Trypethelium virens</name>
    <dbReference type="NCBI Taxonomy" id="1048519"/>
    <lineage>
        <taxon>Eukaryota</taxon>
        <taxon>Fungi</taxon>
        <taxon>Dikarya</taxon>
        <taxon>Ascomycota</taxon>
        <taxon>Pezizomycotina</taxon>
        <taxon>Dothideomycetes</taxon>
        <taxon>Dothideomycetes incertae sedis</taxon>
        <taxon>Trypetheliales</taxon>
        <taxon>Trypetheliaceae</taxon>
        <taxon>Viridothelium</taxon>
    </lineage>
</organism>
<keyword evidence="4" id="KW-0539">Nucleus</keyword>
<dbReference type="PANTHER" id="PTHR47424:SF5">
    <property type="entry name" value="ZN(II)2CYS6 TRANSCRIPTION FACTOR (EUROFUNG)"/>
    <property type="match status" value="1"/>
</dbReference>
<dbReference type="GO" id="GO:0005634">
    <property type="term" value="C:nucleus"/>
    <property type="evidence" value="ECO:0007669"/>
    <property type="project" value="TreeGrafter"/>
</dbReference>
<evidence type="ECO:0000256" key="1">
    <source>
        <dbReference type="ARBA" id="ARBA00022723"/>
    </source>
</evidence>
<keyword evidence="3" id="KW-0804">Transcription</keyword>
<dbReference type="Gene3D" id="4.10.240.10">
    <property type="entry name" value="Zn(2)-C6 fungal-type DNA-binding domain"/>
    <property type="match status" value="1"/>
</dbReference>
<dbReference type="GO" id="GO:0000435">
    <property type="term" value="P:positive regulation of transcription from RNA polymerase II promoter by galactose"/>
    <property type="evidence" value="ECO:0007669"/>
    <property type="project" value="TreeGrafter"/>
</dbReference>
<accession>A0A6A6GV19</accession>
<protein>
    <recommendedName>
        <fullName evidence="5">Zn(2)-C6 fungal-type domain-containing protein</fullName>
    </recommendedName>
</protein>
<dbReference type="PROSITE" id="PS00463">
    <property type="entry name" value="ZN2_CY6_FUNGAL_1"/>
    <property type="match status" value="1"/>
</dbReference>
<evidence type="ECO:0000256" key="4">
    <source>
        <dbReference type="ARBA" id="ARBA00023242"/>
    </source>
</evidence>
<dbReference type="Pfam" id="PF00172">
    <property type="entry name" value="Zn_clus"/>
    <property type="match status" value="1"/>
</dbReference>
<proteinExistence type="predicted"/>
<dbReference type="CDD" id="cd12148">
    <property type="entry name" value="fungal_TF_MHR"/>
    <property type="match status" value="1"/>
</dbReference>
<dbReference type="GO" id="GO:0006351">
    <property type="term" value="P:DNA-templated transcription"/>
    <property type="evidence" value="ECO:0007669"/>
    <property type="project" value="InterPro"/>
</dbReference>
<evidence type="ECO:0000313" key="6">
    <source>
        <dbReference type="EMBL" id="KAF2229471.1"/>
    </source>
</evidence>
<dbReference type="Pfam" id="PF04082">
    <property type="entry name" value="Fungal_trans"/>
    <property type="match status" value="1"/>
</dbReference>
<keyword evidence="1" id="KW-0479">Metal-binding</keyword>
<evidence type="ECO:0000256" key="2">
    <source>
        <dbReference type="ARBA" id="ARBA00023015"/>
    </source>
</evidence>
<dbReference type="InterPro" id="IPR051127">
    <property type="entry name" value="Fungal_SecMet_Regulators"/>
</dbReference>
<reference evidence="6" key="1">
    <citation type="journal article" date="2020" name="Stud. Mycol.">
        <title>101 Dothideomycetes genomes: a test case for predicting lifestyles and emergence of pathogens.</title>
        <authorList>
            <person name="Haridas S."/>
            <person name="Albert R."/>
            <person name="Binder M."/>
            <person name="Bloem J."/>
            <person name="Labutti K."/>
            <person name="Salamov A."/>
            <person name="Andreopoulos B."/>
            <person name="Baker S."/>
            <person name="Barry K."/>
            <person name="Bills G."/>
            <person name="Bluhm B."/>
            <person name="Cannon C."/>
            <person name="Castanera R."/>
            <person name="Culley D."/>
            <person name="Daum C."/>
            <person name="Ezra D."/>
            <person name="Gonzalez J."/>
            <person name="Henrissat B."/>
            <person name="Kuo A."/>
            <person name="Liang C."/>
            <person name="Lipzen A."/>
            <person name="Lutzoni F."/>
            <person name="Magnuson J."/>
            <person name="Mondo S."/>
            <person name="Nolan M."/>
            <person name="Ohm R."/>
            <person name="Pangilinan J."/>
            <person name="Park H.-J."/>
            <person name="Ramirez L."/>
            <person name="Alfaro M."/>
            <person name="Sun H."/>
            <person name="Tritt A."/>
            <person name="Yoshinaga Y."/>
            <person name="Zwiers L.-H."/>
            <person name="Turgeon B."/>
            <person name="Goodwin S."/>
            <person name="Spatafora J."/>
            <person name="Crous P."/>
            <person name="Grigoriev I."/>
        </authorList>
    </citation>
    <scope>NUCLEOTIDE SEQUENCE</scope>
    <source>
        <strain evidence="6">Tuck. ex Michener</strain>
    </source>
</reference>
<keyword evidence="2" id="KW-0805">Transcription regulation</keyword>
<dbReference type="AlphaFoldDB" id="A0A6A6GV19"/>
<dbReference type="CDD" id="cd00067">
    <property type="entry name" value="GAL4"/>
    <property type="match status" value="1"/>
</dbReference>
<dbReference type="SMART" id="SM00066">
    <property type="entry name" value="GAL4"/>
    <property type="match status" value="1"/>
</dbReference>
<dbReference type="InterPro" id="IPR001138">
    <property type="entry name" value="Zn2Cys6_DnaBD"/>
</dbReference>
<dbReference type="SUPFAM" id="SSF57701">
    <property type="entry name" value="Zn2/Cys6 DNA-binding domain"/>
    <property type="match status" value="1"/>
</dbReference>
<evidence type="ECO:0000259" key="5">
    <source>
        <dbReference type="PROSITE" id="PS50048"/>
    </source>
</evidence>
<feature type="domain" description="Zn(2)-C6 fungal-type" evidence="5">
    <location>
        <begin position="18"/>
        <end position="48"/>
    </location>
</feature>
<sequence length="488" mass="53662">MAADGGRSIAQSSLASQVCAHCKTRKKKCDKALPRCGYCVRKELSCLYGQEQEPPPPPSPPSTGNRAVTAPPISFQAVSLTIPAEPTASSEAKLYLQVLGLIRETGQFVDDVSARYFHGVHRYLPIISRTRFHNNLITLGATSSAGFSVLLVAICLASSSPELGRRTGYVSGEIRQVTRRSLYLAARSLFAQVQACFRPSVHLIQAGLLLAVYEYVNGRPDEAFASIAGCARMAYAARIHLCNHSGPQTPSFPEASADKDAYLQLQSQEAANTWWGIVIYERTFFCDVAVTEQPLITLIPGEYARLPTEPVILEESDHRHSESIIHLSVSCLSSTNVGASWLLDQVLKGFEVSSIDSRLFQLQSLDNTLQTFLGVLMQQSNEKGSVFCEAIAIVISGMSHSPKELHEYSKAALDTAMKMVLDIVEAHENSDPYLLTCVTPSYPYLVRAALKHIYGRSEWKDDDSLKNAEKRLRTALDQFSHSWNATDS</sequence>